<dbReference type="AlphaFoldDB" id="A0ABD5YQ85"/>
<proteinExistence type="predicted"/>
<dbReference type="RefSeq" id="WP_248909439.1">
    <property type="nucleotide sequence ID" value="NZ_JALLPK010000001.1"/>
</dbReference>
<dbReference type="InterPro" id="IPR017850">
    <property type="entry name" value="Alkaline_phosphatase_core_sf"/>
</dbReference>
<organism evidence="1 2">
    <name type="scientific">Halocatena marina</name>
    <dbReference type="NCBI Taxonomy" id="2934937"/>
    <lineage>
        <taxon>Archaea</taxon>
        <taxon>Methanobacteriati</taxon>
        <taxon>Methanobacteriota</taxon>
        <taxon>Stenosarchaea group</taxon>
        <taxon>Halobacteria</taxon>
        <taxon>Halobacteriales</taxon>
        <taxon>Natronomonadaceae</taxon>
        <taxon>Halocatena</taxon>
    </lineage>
</organism>
<accession>A0ABD5YQ85</accession>
<gene>
    <name evidence="1" type="ORF">ACFQL7_18450</name>
</gene>
<reference evidence="1 2" key="1">
    <citation type="journal article" date="2019" name="Int. J. Syst. Evol. Microbiol.">
        <title>The Global Catalogue of Microorganisms (GCM) 10K type strain sequencing project: providing services to taxonomists for standard genome sequencing and annotation.</title>
        <authorList>
            <consortium name="The Broad Institute Genomics Platform"/>
            <consortium name="The Broad Institute Genome Sequencing Center for Infectious Disease"/>
            <person name="Wu L."/>
            <person name="Ma J."/>
        </authorList>
    </citation>
    <scope>NUCLEOTIDE SEQUENCE [LARGE SCALE GENOMIC DNA]</scope>
    <source>
        <strain evidence="1 2">RDMS1</strain>
    </source>
</reference>
<dbReference type="Proteomes" id="UP001596417">
    <property type="component" value="Unassembled WGS sequence"/>
</dbReference>
<evidence type="ECO:0000313" key="2">
    <source>
        <dbReference type="Proteomes" id="UP001596417"/>
    </source>
</evidence>
<keyword evidence="2" id="KW-1185">Reference proteome</keyword>
<dbReference type="EMBL" id="JBHTAX010000001">
    <property type="protein sequence ID" value="MFC7191579.1"/>
    <property type="molecule type" value="Genomic_DNA"/>
</dbReference>
<protein>
    <submittedName>
        <fullName evidence="1">Sulfatase-like hydrolase/transferase</fullName>
    </submittedName>
</protein>
<sequence>MGMLSQYMRSIKRAIGHALSDSRSVKELYGVGIAGWLAYSTRVPFGTNIYEREWDALIVLDACRVDTLQAVADEYEFLDTVDSIRSVGSTSKEWILKTFTDDYREQINETAYLTANSWASEALAADANPLLYPSAGDTVVSKLGVTRLLRDSGITADDFSDFRPLWNDLAERNPYGPTPLPSDVTDYTIAYCREMNPRRLVVHYMQPHDPHLASALDRGHITEVEQRPWDALRDGADADTVRENYTDNLRLVLDELSRLLQNATFETVAITADHGELLGEMGLFSHGAAIPHPAVKRVPWVTCSATDTETVTPEIDTTDASDTSEEDVIAHLKQLGYI</sequence>
<comment type="caution">
    <text evidence="1">The sequence shown here is derived from an EMBL/GenBank/DDBJ whole genome shotgun (WGS) entry which is preliminary data.</text>
</comment>
<name>A0ABD5YQ85_9EURY</name>
<evidence type="ECO:0000313" key="1">
    <source>
        <dbReference type="EMBL" id="MFC7191579.1"/>
    </source>
</evidence>
<dbReference type="Gene3D" id="3.40.720.10">
    <property type="entry name" value="Alkaline Phosphatase, subunit A"/>
    <property type="match status" value="1"/>
</dbReference>
<dbReference type="SUPFAM" id="SSF53649">
    <property type="entry name" value="Alkaline phosphatase-like"/>
    <property type="match status" value="1"/>
</dbReference>